<dbReference type="InterPro" id="IPR029033">
    <property type="entry name" value="His_PPase_superfam"/>
</dbReference>
<dbReference type="Pfam" id="PF00300">
    <property type="entry name" value="His_Phos_1"/>
    <property type="match status" value="1"/>
</dbReference>
<gene>
    <name evidence="1" type="ORF">HNQ73_000076</name>
</gene>
<accession>A0A841K174</accession>
<dbReference type="Gene3D" id="3.40.50.1240">
    <property type="entry name" value="Phosphoglycerate mutase-like"/>
    <property type="match status" value="1"/>
</dbReference>
<sequence>MLRLMLLRHAKSAWPAGMADHERPLAPRGREAAPLMGRYLAGEHLVPDLAIVSTARRTQETWDLVAAAFAEVVAKRDEQRIYEAKTDAILAVVRETGPDVRTLLVVGHNPGFADLAVRLVGHGDRYAFAHLRQKFPTAALAVIDFAIDSWADVAEQGGRLDRFITPKMIGGEDED</sequence>
<dbReference type="CDD" id="cd07067">
    <property type="entry name" value="HP_PGM_like"/>
    <property type="match status" value="1"/>
</dbReference>
<dbReference type="SMART" id="SM00855">
    <property type="entry name" value="PGAM"/>
    <property type="match status" value="1"/>
</dbReference>
<name>A0A841K174_9HYPH</name>
<comment type="caution">
    <text evidence="1">The sequence shown here is derived from an EMBL/GenBank/DDBJ whole genome shotgun (WGS) entry which is preliminary data.</text>
</comment>
<keyword evidence="2" id="KW-1185">Reference proteome</keyword>
<dbReference type="PANTHER" id="PTHR47623">
    <property type="entry name" value="OS09G0287300 PROTEIN"/>
    <property type="match status" value="1"/>
</dbReference>
<dbReference type="Proteomes" id="UP000588017">
    <property type="component" value="Unassembled WGS sequence"/>
</dbReference>
<dbReference type="PANTHER" id="PTHR47623:SF1">
    <property type="entry name" value="OS09G0287300 PROTEIN"/>
    <property type="match status" value="1"/>
</dbReference>
<dbReference type="InterPro" id="IPR013078">
    <property type="entry name" value="His_Pase_superF_clade-1"/>
</dbReference>
<evidence type="ECO:0000313" key="2">
    <source>
        <dbReference type="Proteomes" id="UP000588017"/>
    </source>
</evidence>
<evidence type="ECO:0000313" key="1">
    <source>
        <dbReference type="EMBL" id="MBB6166468.1"/>
    </source>
</evidence>
<organism evidence="1 2">
    <name type="scientific">Chelatococcus composti</name>
    <dbReference type="NCBI Taxonomy" id="1743235"/>
    <lineage>
        <taxon>Bacteria</taxon>
        <taxon>Pseudomonadati</taxon>
        <taxon>Pseudomonadota</taxon>
        <taxon>Alphaproteobacteria</taxon>
        <taxon>Hyphomicrobiales</taxon>
        <taxon>Chelatococcaceae</taxon>
        <taxon>Chelatococcus</taxon>
    </lineage>
</organism>
<dbReference type="AlphaFoldDB" id="A0A841K174"/>
<dbReference type="SUPFAM" id="SSF53254">
    <property type="entry name" value="Phosphoglycerate mutase-like"/>
    <property type="match status" value="1"/>
</dbReference>
<dbReference type="EC" id="3.1.3.-" evidence="1"/>
<proteinExistence type="predicted"/>
<dbReference type="GO" id="GO:0016787">
    <property type="term" value="F:hydrolase activity"/>
    <property type="evidence" value="ECO:0007669"/>
    <property type="project" value="UniProtKB-KW"/>
</dbReference>
<reference evidence="1 2" key="1">
    <citation type="submission" date="2020-08" db="EMBL/GenBank/DDBJ databases">
        <title>Genomic Encyclopedia of Type Strains, Phase IV (KMG-IV): sequencing the most valuable type-strain genomes for metagenomic binning, comparative biology and taxonomic classification.</title>
        <authorList>
            <person name="Goeker M."/>
        </authorList>
    </citation>
    <scope>NUCLEOTIDE SEQUENCE [LARGE SCALE GENOMIC DNA]</scope>
    <source>
        <strain evidence="1 2">DSM 101465</strain>
    </source>
</reference>
<protein>
    <submittedName>
        <fullName evidence="1">Phosphohistidine phosphatase</fullName>
        <ecNumber evidence="1">3.1.3.-</ecNumber>
    </submittedName>
</protein>
<dbReference type="RefSeq" id="WP_183331144.1">
    <property type="nucleotide sequence ID" value="NZ_BMHX01000001.1"/>
</dbReference>
<keyword evidence="1" id="KW-0378">Hydrolase</keyword>
<dbReference type="EMBL" id="JACHEH010000001">
    <property type="protein sequence ID" value="MBB6166468.1"/>
    <property type="molecule type" value="Genomic_DNA"/>
</dbReference>